<dbReference type="InterPro" id="IPR052155">
    <property type="entry name" value="Biofilm_reg_signaling"/>
</dbReference>
<dbReference type="PROSITE" id="PS50883">
    <property type="entry name" value="EAL"/>
    <property type="match status" value="1"/>
</dbReference>
<dbReference type="CDD" id="cd01948">
    <property type="entry name" value="EAL"/>
    <property type="match status" value="1"/>
</dbReference>
<dbReference type="InterPro" id="IPR029787">
    <property type="entry name" value="Nucleotide_cyclase"/>
</dbReference>
<dbReference type="Gene3D" id="3.20.20.450">
    <property type="entry name" value="EAL domain"/>
    <property type="match status" value="1"/>
</dbReference>
<dbReference type="InterPro" id="IPR001610">
    <property type="entry name" value="PAC"/>
</dbReference>
<accession>A0AAJ1SW07</accession>
<dbReference type="SUPFAM" id="SSF55785">
    <property type="entry name" value="PYP-like sensor domain (PAS domain)"/>
    <property type="match status" value="2"/>
</dbReference>
<evidence type="ECO:0000313" key="5">
    <source>
        <dbReference type="EMBL" id="MDQ0213644.1"/>
    </source>
</evidence>
<dbReference type="NCBIfam" id="TIGR00254">
    <property type="entry name" value="GGDEF"/>
    <property type="match status" value="1"/>
</dbReference>
<evidence type="ECO:0000259" key="1">
    <source>
        <dbReference type="PROSITE" id="PS50112"/>
    </source>
</evidence>
<dbReference type="Gene3D" id="3.30.70.270">
    <property type="match status" value="1"/>
</dbReference>
<dbReference type="Pfam" id="PF13426">
    <property type="entry name" value="PAS_9"/>
    <property type="match status" value="2"/>
</dbReference>
<keyword evidence="6" id="KW-1185">Reference proteome</keyword>
<dbReference type="InterPro" id="IPR035965">
    <property type="entry name" value="PAS-like_dom_sf"/>
</dbReference>
<evidence type="ECO:0000259" key="3">
    <source>
        <dbReference type="PROSITE" id="PS50883"/>
    </source>
</evidence>
<dbReference type="Proteomes" id="UP001237207">
    <property type="component" value="Unassembled WGS sequence"/>
</dbReference>
<dbReference type="SMART" id="SM00052">
    <property type="entry name" value="EAL"/>
    <property type="match status" value="1"/>
</dbReference>
<dbReference type="InterPro" id="IPR001633">
    <property type="entry name" value="EAL_dom"/>
</dbReference>
<feature type="domain" description="GGDEF" evidence="4">
    <location>
        <begin position="283"/>
        <end position="416"/>
    </location>
</feature>
<dbReference type="InterPro" id="IPR000700">
    <property type="entry name" value="PAS-assoc_C"/>
</dbReference>
<dbReference type="SUPFAM" id="SSF141868">
    <property type="entry name" value="EAL domain-like"/>
    <property type="match status" value="1"/>
</dbReference>
<dbReference type="AlphaFoldDB" id="A0AAJ1SW07"/>
<dbReference type="InterPro" id="IPR035919">
    <property type="entry name" value="EAL_sf"/>
</dbReference>
<dbReference type="SMART" id="SM00267">
    <property type="entry name" value="GGDEF"/>
    <property type="match status" value="1"/>
</dbReference>
<feature type="domain" description="EAL" evidence="3">
    <location>
        <begin position="425"/>
        <end position="679"/>
    </location>
</feature>
<feature type="domain" description="PAC" evidence="2">
    <location>
        <begin position="199"/>
        <end position="251"/>
    </location>
</feature>
<dbReference type="SMART" id="SM00086">
    <property type="entry name" value="PAC"/>
    <property type="match status" value="2"/>
</dbReference>
<dbReference type="PROSITE" id="PS50887">
    <property type="entry name" value="GGDEF"/>
    <property type="match status" value="1"/>
</dbReference>
<comment type="caution">
    <text evidence="5">The sequence shown here is derived from an EMBL/GenBank/DDBJ whole genome shotgun (WGS) entry which is preliminary data.</text>
</comment>
<dbReference type="Gene3D" id="3.30.450.20">
    <property type="entry name" value="PAS domain"/>
    <property type="match status" value="2"/>
</dbReference>
<protein>
    <submittedName>
        <fullName evidence="5">Diguanylate cyclase (GGDEF)-like protein/PAS domain S-box-containing protein</fullName>
    </submittedName>
</protein>
<name>A0AAJ1SW07_9BACI</name>
<dbReference type="Pfam" id="PF00990">
    <property type="entry name" value="GGDEF"/>
    <property type="match status" value="1"/>
</dbReference>
<evidence type="ECO:0000259" key="2">
    <source>
        <dbReference type="PROSITE" id="PS50113"/>
    </source>
</evidence>
<dbReference type="EMBL" id="JAUSUC010000001">
    <property type="protein sequence ID" value="MDQ0213644.1"/>
    <property type="molecule type" value="Genomic_DNA"/>
</dbReference>
<dbReference type="CDD" id="cd00130">
    <property type="entry name" value="PAS"/>
    <property type="match status" value="2"/>
</dbReference>
<evidence type="ECO:0000259" key="4">
    <source>
        <dbReference type="PROSITE" id="PS50887"/>
    </source>
</evidence>
<dbReference type="RefSeq" id="WP_307255633.1">
    <property type="nucleotide sequence ID" value="NZ_JAUSUC010000001.1"/>
</dbReference>
<dbReference type="InterPro" id="IPR043128">
    <property type="entry name" value="Rev_trsase/Diguanyl_cyclase"/>
</dbReference>
<feature type="domain" description="PAS" evidence="1">
    <location>
        <begin position="132"/>
        <end position="171"/>
    </location>
</feature>
<dbReference type="CDD" id="cd01949">
    <property type="entry name" value="GGDEF"/>
    <property type="match status" value="1"/>
</dbReference>
<dbReference type="NCBIfam" id="TIGR00229">
    <property type="entry name" value="sensory_box"/>
    <property type="match status" value="2"/>
</dbReference>
<dbReference type="FunFam" id="3.20.20.450:FF:000001">
    <property type="entry name" value="Cyclic di-GMP phosphodiesterase yahA"/>
    <property type="match status" value="1"/>
</dbReference>
<organism evidence="5 6">
    <name type="scientific">Oikeobacillus pervagus</name>
    <dbReference type="NCBI Taxonomy" id="1325931"/>
    <lineage>
        <taxon>Bacteria</taxon>
        <taxon>Bacillati</taxon>
        <taxon>Bacillota</taxon>
        <taxon>Bacilli</taxon>
        <taxon>Bacillales</taxon>
        <taxon>Bacillaceae</taxon>
        <taxon>Oikeobacillus</taxon>
    </lineage>
</organism>
<dbReference type="PROSITE" id="PS50113">
    <property type="entry name" value="PAC"/>
    <property type="match status" value="1"/>
</dbReference>
<dbReference type="PANTHER" id="PTHR44757">
    <property type="entry name" value="DIGUANYLATE CYCLASE DGCP"/>
    <property type="match status" value="1"/>
</dbReference>
<gene>
    <name evidence="5" type="ORF">J2S13_000038</name>
</gene>
<reference evidence="5" key="1">
    <citation type="submission" date="2023-07" db="EMBL/GenBank/DDBJ databases">
        <title>Genomic Encyclopedia of Type Strains, Phase IV (KMG-IV): sequencing the most valuable type-strain genomes for metagenomic binning, comparative biology and taxonomic classification.</title>
        <authorList>
            <person name="Goeker M."/>
        </authorList>
    </citation>
    <scope>NUCLEOTIDE SEQUENCE</scope>
    <source>
        <strain evidence="5">DSM 23947</strain>
    </source>
</reference>
<dbReference type="PROSITE" id="PS50112">
    <property type="entry name" value="PAS"/>
    <property type="match status" value="1"/>
</dbReference>
<sequence length="684" mass="79237">MKELNDSTLKEAYVATYELMSEGVVLLNDQYKIVAMNAKGKQMLDYEGKEYIGKPYSILFKDERTCHQLFARLSLNEESNESVVKKYRKNGEALLTKLRIKELSNSSFRYIIVFTDITKQMDMKRPLALASQVFQHMNEGVMITNDQGRIIFVNPSFQKVTGYSEKEVIGEKPKILQSGIHDALFYSKMWDAILTKGFWQGEIWNKRKNGEVFPECLTISAIRNREGKVINFVGVFTDITVKKMTEKELKKLVHYDSLTGVVNRYSYMKRMESLIHTSRKYHQQLAVLYLDMDRFKQINDNLGHDAGDQLLIEVANRLKGLLKDKDIIARLGGDEFVITLANIKHPREPYLLSEKIIQVLNSPFWICNQEIYTSISIGISVFPDDGHSVGNLLRASDKAMYEAKSQGRNRFAVYHEKMKTNNNEQLKLEADLHKAVKRKEFHLVYQPQINLRTNRIEGVEALIRWNNRRKGAVPPGEFIPLAEDMGLIVPISDWVLKQVCHDFKKLHRLGFQKLRFGVNVSPLYFREEQFAENMIQITEKEKIPARFIDIELTESTIMPNATSSIHKLLQMKKHGFKISVDDFGTGYSSLSYLNRFPLDTLKIDQSFVKSICKFDEDSSIVEAIITMAHSLHLKVIAEGVENEKQLDFLKKEKCDFVQGYYFSKPLPLDDLIDFFYKWEAEWIK</sequence>
<dbReference type="SMART" id="SM00091">
    <property type="entry name" value="PAS"/>
    <property type="match status" value="2"/>
</dbReference>
<dbReference type="FunFam" id="3.30.70.270:FF:000001">
    <property type="entry name" value="Diguanylate cyclase domain protein"/>
    <property type="match status" value="1"/>
</dbReference>
<evidence type="ECO:0000313" key="6">
    <source>
        <dbReference type="Proteomes" id="UP001237207"/>
    </source>
</evidence>
<dbReference type="Pfam" id="PF00563">
    <property type="entry name" value="EAL"/>
    <property type="match status" value="1"/>
</dbReference>
<proteinExistence type="predicted"/>
<dbReference type="PANTHER" id="PTHR44757:SF2">
    <property type="entry name" value="BIOFILM ARCHITECTURE MAINTENANCE PROTEIN MBAA"/>
    <property type="match status" value="1"/>
</dbReference>
<dbReference type="InterPro" id="IPR000160">
    <property type="entry name" value="GGDEF_dom"/>
</dbReference>
<dbReference type="SUPFAM" id="SSF55073">
    <property type="entry name" value="Nucleotide cyclase"/>
    <property type="match status" value="1"/>
</dbReference>
<dbReference type="InterPro" id="IPR000014">
    <property type="entry name" value="PAS"/>
</dbReference>